<dbReference type="EMBL" id="LBTX01000006">
    <property type="protein sequence ID" value="KKQ50392.1"/>
    <property type="molecule type" value="Genomic_DNA"/>
</dbReference>
<comment type="caution">
    <text evidence="1">The sequence shown here is derived from an EMBL/GenBank/DDBJ whole genome shotgun (WGS) entry which is preliminary data.</text>
</comment>
<name>A0A0G0I763_9BACT</name>
<reference evidence="1 2" key="1">
    <citation type="journal article" date="2015" name="Nature">
        <title>rRNA introns, odd ribosomes, and small enigmatic genomes across a large radiation of phyla.</title>
        <authorList>
            <person name="Brown C.T."/>
            <person name="Hug L.A."/>
            <person name="Thomas B.C."/>
            <person name="Sharon I."/>
            <person name="Castelle C.J."/>
            <person name="Singh A."/>
            <person name="Wilkins M.J."/>
            <person name="Williams K.H."/>
            <person name="Banfield J.F."/>
        </authorList>
    </citation>
    <scope>NUCLEOTIDE SEQUENCE [LARGE SCALE GENOMIC DNA]</scope>
</reference>
<protein>
    <submittedName>
        <fullName evidence="1">Uncharacterized protein</fullName>
    </submittedName>
</protein>
<dbReference type="Proteomes" id="UP000034231">
    <property type="component" value="Unassembled WGS sequence"/>
</dbReference>
<evidence type="ECO:0000313" key="1">
    <source>
        <dbReference type="EMBL" id="KKQ50392.1"/>
    </source>
</evidence>
<evidence type="ECO:0000313" key="2">
    <source>
        <dbReference type="Proteomes" id="UP000034231"/>
    </source>
</evidence>
<accession>A0A0G0I763</accession>
<organism evidence="1 2">
    <name type="scientific">Candidatus Shapirobacteria bacterium GW2011_GWE1_38_10</name>
    <dbReference type="NCBI Taxonomy" id="1618488"/>
    <lineage>
        <taxon>Bacteria</taxon>
        <taxon>Candidatus Shapironibacteriota</taxon>
    </lineage>
</organism>
<sequence>MSPVRVEQGVLDAEKFFIPMDFEKTFNAGQDIFVRESRWGYPEEDDKGAYIIANDRVKLVEFIDNVSTYRAVEGLISIPLGKQIVVGEKPNKDHGWRVVRMTFVK</sequence>
<proteinExistence type="predicted"/>
<dbReference type="AlphaFoldDB" id="A0A0G0I763"/>
<gene>
    <name evidence="1" type="ORF">US68_C0006G0072</name>
</gene>